<comment type="caution">
    <text evidence="1">The sequence shown here is derived from an EMBL/GenBank/DDBJ whole genome shotgun (WGS) entry which is preliminary data.</text>
</comment>
<dbReference type="Proteomes" id="UP000807716">
    <property type="component" value="Unassembled WGS sequence"/>
</dbReference>
<accession>A0A9P6U1I7</accession>
<evidence type="ECO:0000313" key="2">
    <source>
        <dbReference type="Proteomes" id="UP000807716"/>
    </source>
</evidence>
<gene>
    <name evidence="1" type="ORF">DFQ27_006408</name>
</gene>
<dbReference type="EMBL" id="JAAAJB010000475">
    <property type="protein sequence ID" value="KAG0255157.1"/>
    <property type="molecule type" value="Genomic_DNA"/>
</dbReference>
<proteinExistence type="predicted"/>
<reference evidence="1" key="1">
    <citation type="journal article" date="2020" name="Fungal Divers.">
        <title>Resolving the Mortierellaceae phylogeny through synthesis of multi-gene phylogenetics and phylogenomics.</title>
        <authorList>
            <person name="Vandepol N."/>
            <person name="Liber J."/>
            <person name="Desiro A."/>
            <person name="Na H."/>
            <person name="Kennedy M."/>
            <person name="Barry K."/>
            <person name="Grigoriev I.V."/>
            <person name="Miller A.N."/>
            <person name="O'Donnell K."/>
            <person name="Stajich J.E."/>
            <person name="Bonito G."/>
        </authorList>
    </citation>
    <scope>NUCLEOTIDE SEQUENCE</scope>
    <source>
        <strain evidence="1">BC1065</strain>
    </source>
</reference>
<dbReference type="AlphaFoldDB" id="A0A9P6U1I7"/>
<protein>
    <submittedName>
        <fullName evidence="1">Uncharacterized protein</fullName>
    </submittedName>
</protein>
<evidence type="ECO:0000313" key="1">
    <source>
        <dbReference type="EMBL" id="KAG0255157.1"/>
    </source>
</evidence>
<organism evidence="1 2">
    <name type="scientific">Actinomortierella ambigua</name>
    <dbReference type="NCBI Taxonomy" id="1343610"/>
    <lineage>
        <taxon>Eukaryota</taxon>
        <taxon>Fungi</taxon>
        <taxon>Fungi incertae sedis</taxon>
        <taxon>Mucoromycota</taxon>
        <taxon>Mortierellomycotina</taxon>
        <taxon>Mortierellomycetes</taxon>
        <taxon>Mortierellales</taxon>
        <taxon>Mortierellaceae</taxon>
        <taxon>Actinomortierella</taxon>
    </lineage>
</organism>
<name>A0A9P6U1I7_9FUNG</name>
<sequence length="555" mass="62981">MLDYLSFLRVFDWGSIDPKNVQMRLHWYLYKVRRLLDEGDEMVQGLLHHPHFLNRAITFALVGHQLHRIEMLEIEAGDIRRYTLAAAQLSRIVKIRVRGCEPWDLFYSGVKALILAIQLHHGKEQLRDVTLIPNPLEDGPRADATDFDITAALEIYSLLPKPRHPVLLPSPCGSMVALDRPFDRDLARIVEGFVTPWSPTWKAARLLYRDLYPGQLLQRFRSLQNLTVALYPGDDPDIFLWLAYEACQRKMSLQKLTLALKSPDPLWCMRPIEDAMRGFAHSLSELQLALRTLPATPPSSALKYPGQLLAGIGAYYSRQYSVFFITITITITNAITNTITNTISISISIAATNNYPDNDAIDAAACGTRHTTLWTWDWTVPSLRRLDVEGDLSALGFSFKILGSCPVLKVISLKAICADVHVLNVRGSHAELDNIDRAKFANLETIEIGGRCTIERDELSYLLTTFRDLKELKVHAPAILDDRVSDSEVVRLVRCHRSLKLFSSPLCLKAPPRDLGLKPPPPWIYLEKRWQDVWQDIRVFFGKNAFSLPRVAETP</sequence>
<keyword evidence="2" id="KW-1185">Reference proteome</keyword>
<dbReference type="OrthoDB" id="423607at2759"/>